<dbReference type="Pfam" id="PF12704">
    <property type="entry name" value="MacB_PCD"/>
    <property type="match status" value="1"/>
</dbReference>
<evidence type="ECO:0000256" key="2">
    <source>
        <dbReference type="ARBA" id="ARBA00022475"/>
    </source>
</evidence>
<protein>
    <submittedName>
        <fullName evidence="8">Glycosyl transferase family 1</fullName>
    </submittedName>
</protein>
<proteinExistence type="predicted"/>
<evidence type="ECO:0000256" key="4">
    <source>
        <dbReference type="ARBA" id="ARBA00022989"/>
    </source>
</evidence>
<keyword evidence="5" id="KW-0472">Membrane</keyword>
<dbReference type="GO" id="GO:0016740">
    <property type="term" value="F:transferase activity"/>
    <property type="evidence" value="ECO:0007669"/>
    <property type="project" value="UniProtKB-KW"/>
</dbReference>
<dbReference type="PANTHER" id="PTHR30287">
    <property type="entry name" value="MEMBRANE COMPONENT OF PREDICTED ABC SUPERFAMILY METABOLITE UPTAKE TRANSPORTER"/>
    <property type="match status" value="1"/>
</dbReference>
<dbReference type="PANTHER" id="PTHR30287:SF1">
    <property type="entry name" value="INNER MEMBRANE PROTEIN"/>
    <property type="match status" value="1"/>
</dbReference>
<keyword evidence="8" id="KW-0808">Transferase</keyword>
<gene>
    <name evidence="8" type="ORF">CKO21_05550</name>
</gene>
<feature type="domain" description="ABC3 transporter permease C-terminal" evidence="6">
    <location>
        <begin position="274"/>
        <end position="387"/>
    </location>
</feature>
<evidence type="ECO:0000313" key="9">
    <source>
        <dbReference type="Proteomes" id="UP000778970"/>
    </source>
</evidence>
<keyword evidence="2" id="KW-1003">Cell membrane</keyword>
<reference evidence="8" key="2">
    <citation type="journal article" date="2020" name="Microorganisms">
        <title>Osmotic Adaptation and Compatible Solute Biosynthesis of Phototrophic Bacteria as Revealed from Genome Analyses.</title>
        <authorList>
            <person name="Imhoff J.F."/>
            <person name="Rahn T."/>
            <person name="Kunzel S."/>
            <person name="Keller A."/>
            <person name="Neulinger S.C."/>
        </authorList>
    </citation>
    <scope>NUCLEOTIDE SEQUENCE</scope>
    <source>
        <strain evidence="8">DSM 9154</strain>
    </source>
</reference>
<dbReference type="InterPro" id="IPR038766">
    <property type="entry name" value="Membrane_comp_ABC_pdt"/>
</dbReference>
<keyword evidence="9" id="KW-1185">Reference proteome</keyword>
<dbReference type="Pfam" id="PF02687">
    <property type="entry name" value="FtsX"/>
    <property type="match status" value="2"/>
</dbReference>
<dbReference type="Proteomes" id="UP000778970">
    <property type="component" value="Unassembled WGS sequence"/>
</dbReference>
<evidence type="ECO:0000256" key="1">
    <source>
        <dbReference type="ARBA" id="ARBA00004651"/>
    </source>
</evidence>
<feature type="domain" description="MacB-like periplasmic core" evidence="7">
    <location>
        <begin position="30"/>
        <end position="241"/>
    </location>
</feature>
<sequence length="849" mass="90305">MSSLATDLPLAARLARRELRGGLKGFKIFLACLLLGVAAIAGVGSLSQAMLQGLNNDGRALLGGEMEVRLIHQAATDDQLAYLRENTTRLSQTTDLRAMGRTPAGFDGAEGRTLVELKGVDAAYPLYGAVGLAPEQTLDAALGRQDGQWGALVDPAVLNKLGLDVGDPLQLGEVTYEIRGTITREPDRATRAFTLGPRVLVRHQSLAETTLVQPGSLVYHHYRLDLPDSVDQAAFKQRLNARFPEAGWRIRGLDNAAPGISRFVERVTLFMTLVGLTSLLVGGVGVANAVKAYLDGKRATIATFKCLGAPARLVFFTYLAQVLALALLGIALGLVLGAAIPLVGGPILANRLNFDVAVGVYWQPLAIATVFGLLTTLAFTLWPLARAQGIPAAALFRDVVAQQAARVPLWAWAATAASALALAGLAVLNADERTFALGFVGGAVGALLAFRLAAAGVIWLARRAPRARRPGLRLAVTNLHRPGAPTGSVVMSLGLGLTVLVAIALIEGNLQRQVTEQMPDQAPGFYFIDIQSDQLDAFTQTVRDFPGVSEVNSVPMLRGRIVAVDGTPVDQASIPEDVRWVFQGDRGITWARTPPDNATIVRGDWWPADYSGQPLISLDREVGEKVGLEPGDTLTVNVLGRNIEAEIANWRTIEWSDLQINFIMIFSPGMLSNAPQSHIATVKIDPAQESELEKTVNAQFPNVSAIRVKDVLNRVGEILSNIALAVRSTASITVLAGTLVLAGAIAAGHRRRIYDSVVLKVLGATKRDITGAFLLEYGLLGLVTALIAAVIGTVAAWVVMTEVMQGEFAILPMAIAGTVVAATAVTLAFGFAGTWRALQQKAAPLLRNE</sequence>
<keyword evidence="4" id="KW-1133">Transmembrane helix</keyword>
<dbReference type="GO" id="GO:0005886">
    <property type="term" value="C:plasma membrane"/>
    <property type="evidence" value="ECO:0007669"/>
    <property type="project" value="UniProtKB-SubCell"/>
</dbReference>
<comment type="subcellular location">
    <subcellularLocation>
        <location evidence="1">Cell membrane</location>
        <topology evidence="1">Multi-pass membrane protein</topology>
    </subcellularLocation>
</comment>
<comment type="caution">
    <text evidence="8">The sequence shown here is derived from an EMBL/GenBank/DDBJ whole genome shotgun (WGS) entry which is preliminary data.</text>
</comment>
<reference evidence="8" key="1">
    <citation type="submission" date="2017-08" db="EMBL/GenBank/DDBJ databases">
        <authorList>
            <person name="Imhoff J.F."/>
            <person name="Rahn T."/>
            <person name="Kuenzel S."/>
            <person name="Neulinger S.C."/>
        </authorList>
    </citation>
    <scope>NUCLEOTIDE SEQUENCE</scope>
    <source>
        <strain evidence="8">DSM 9154</strain>
    </source>
</reference>
<dbReference type="EMBL" id="NRRE01000020">
    <property type="protein sequence ID" value="MBK1696705.1"/>
    <property type="molecule type" value="Genomic_DNA"/>
</dbReference>
<feature type="domain" description="ABC3 transporter permease C-terminal" evidence="6">
    <location>
        <begin position="730"/>
        <end position="840"/>
    </location>
</feature>
<evidence type="ECO:0000256" key="5">
    <source>
        <dbReference type="ARBA" id="ARBA00023136"/>
    </source>
</evidence>
<organism evidence="8 9">
    <name type="scientific">Rhodovibrio salinarum</name>
    <dbReference type="NCBI Taxonomy" id="1087"/>
    <lineage>
        <taxon>Bacteria</taxon>
        <taxon>Pseudomonadati</taxon>
        <taxon>Pseudomonadota</taxon>
        <taxon>Alphaproteobacteria</taxon>
        <taxon>Rhodospirillales</taxon>
        <taxon>Rhodovibrionaceae</taxon>
        <taxon>Rhodovibrio</taxon>
    </lineage>
</organism>
<evidence type="ECO:0000313" key="8">
    <source>
        <dbReference type="EMBL" id="MBK1696705.1"/>
    </source>
</evidence>
<accession>A0A934QHN2</accession>
<dbReference type="AlphaFoldDB" id="A0A934QHN2"/>
<evidence type="ECO:0000256" key="3">
    <source>
        <dbReference type="ARBA" id="ARBA00022692"/>
    </source>
</evidence>
<evidence type="ECO:0000259" key="7">
    <source>
        <dbReference type="Pfam" id="PF12704"/>
    </source>
</evidence>
<name>A0A934QHN2_9PROT</name>
<dbReference type="InterPro" id="IPR025857">
    <property type="entry name" value="MacB_PCD"/>
</dbReference>
<dbReference type="RefSeq" id="WP_027287199.1">
    <property type="nucleotide sequence ID" value="NZ_NRRE01000020.1"/>
</dbReference>
<dbReference type="InterPro" id="IPR003838">
    <property type="entry name" value="ABC3_permease_C"/>
</dbReference>
<keyword evidence="3" id="KW-0812">Transmembrane</keyword>
<evidence type="ECO:0000259" key="6">
    <source>
        <dbReference type="Pfam" id="PF02687"/>
    </source>
</evidence>